<proteinExistence type="predicted"/>
<reference evidence="1" key="1">
    <citation type="journal article" date="2021" name="Genome Biol. Evol.">
        <title>A High-Quality Reference Genome for a Parasitic Bivalve with Doubly Uniparental Inheritance (Bivalvia: Unionida).</title>
        <authorList>
            <person name="Smith C.H."/>
        </authorList>
    </citation>
    <scope>NUCLEOTIDE SEQUENCE</scope>
    <source>
        <strain evidence="1">CHS0354</strain>
    </source>
</reference>
<comment type="caution">
    <text evidence="1">The sequence shown here is derived from an EMBL/GenBank/DDBJ whole genome shotgun (WGS) entry which is preliminary data.</text>
</comment>
<name>A0AAE0SF46_9BIVA</name>
<keyword evidence="2" id="KW-1185">Reference proteome</keyword>
<sequence length="250" mass="28725">MFHFAEWEPEIYARGENATIHICLHDIYGMSFFEINFSGYTGKQLFTNVMLYDPMKSQGDIISINKNYTGRLERIEISNVSLSFLLLSVNFMDSGNYTAFQDSMIKGKTSILIPRRQFHGQDGEPMILNFRCNITYATSINIEMMISKKLHFLVVKYDVTRANCTDIGNLYMDRIDNCVLKDSNFSFTIRKVSLIDVGLYVAWNDVDFFIDSAFLAFEENNATSSSKSTQKYESSQFIQKILSSEAENCK</sequence>
<reference evidence="1" key="3">
    <citation type="submission" date="2023-05" db="EMBL/GenBank/DDBJ databases">
        <authorList>
            <person name="Smith C.H."/>
        </authorList>
    </citation>
    <scope>NUCLEOTIDE SEQUENCE</scope>
    <source>
        <strain evidence="1">CHS0354</strain>
        <tissue evidence="1">Mantle</tissue>
    </source>
</reference>
<protein>
    <submittedName>
        <fullName evidence="1">Uncharacterized protein</fullName>
    </submittedName>
</protein>
<dbReference type="EMBL" id="JAEAOA010001276">
    <property type="protein sequence ID" value="KAK3590885.1"/>
    <property type="molecule type" value="Genomic_DNA"/>
</dbReference>
<gene>
    <name evidence="1" type="ORF">CHS0354_020863</name>
</gene>
<dbReference type="AlphaFoldDB" id="A0AAE0SF46"/>
<dbReference type="Proteomes" id="UP001195483">
    <property type="component" value="Unassembled WGS sequence"/>
</dbReference>
<organism evidence="1 2">
    <name type="scientific">Potamilus streckersoni</name>
    <dbReference type="NCBI Taxonomy" id="2493646"/>
    <lineage>
        <taxon>Eukaryota</taxon>
        <taxon>Metazoa</taxon>
        <taxon>Spiralia</taxon>
        <taxon>Lophotrochozoa</taxon>
        <taxon>Mollusca</taxon>
        <taxon>Bivalvia</taxon>
        <taxon>Autobranchia</taxon>
        <taxon>Heteroconchia</taxon>
        <taxon>Palaeoheterodonta</taxon>
        <taxon>Unionida</taxon>
        <taxon>Unionoidea</taxon>
        <taxon>Unionidae</taxon>
        <taxon>Ambleminae</taxon>
        <taxon>Lampsilini</taxon>
        <taxon>Potamilus</taxon>
    </lineage>
</organism>
<accession>A0AAE0SF46</accession>
<evidence type="ECO:0000313" key="2">
    <source>
        <dbReference type="Proteomes" id="UP001195483"/>
    </source>
</evidence>
<reference evidence="1" key="2">
    <citation type="journal article" date="2021" name="Genome Biol. Evol.">
        <title>Developing a high-quality reference genome for a parasitic bivalve with doubly uniparental inheritance (Bivalvia: Unionida).</title>
        <authorList>
            <person name="Smith C.H."/>
        </authorList>
    </citation>
    <scope>NUCLEOTIDE SEQUENCE</scope>
    <source>
        <strain evidence="1">CHS0354</strain>
        <tissue evidence="1">Mantle</tissue>
    </source>
</reference>
<evidence type="ECO:0000313" key="1">
    <source>
        <dbReference type="EMBL" id="KAK3590885.1"/>
    </source>
</evidence>